<evidence type="ECO:0000313" key="5">
    <source>
        <dbReference type="EMBL" id="KXS16939.1"/>
    </source>
</evidence>
<dbReference type="PROSITE" id="PS50105">
    <property type="entry name" value="SAM_DOMAIN"/>
    <property type="match status" value="1"/>
</dbReference>
<feature type="region of interest" description="Disordered" evidence="3">
    <location>
        <begin position="64"/>
        <end position="84"/>
    </location>
</feature>
<feature type="compositionally biased region" description="Polar residues" evidence="3">
    <location>
        <begin position="1"/>
        <end position="17"/>
    </location>
</feature>
<feature type="compositionally biased region" description="Polar residues" evidence="3">
    <location>
        <begin position="1350"/>
        <end position="1365"/>
    </location>
</feature>
<evidence type="ECO:0000256" key="2">
    <source>
        <dbReference type="ARBA" id="ARBA00022737"/>
    </source>
</evidence>
<dbReference type="InterPro" id="IPR036612">
    <property type="entry name" value="KH_dom_type_1_sf"/>
</dbReference>
<dbReference type="InterPro" id="IPR004088">
    <property type="entry name" value="KH_dom_type_1"/>
</dbReference>
<dbReference type="Gene3D" id="3.30.1370.10">
    <property type="entry name" value="K Homology domain, type 1"/>
    <property type="match status" value="2"/>
</dbReference>
<evidence type="ECO:0000256" key="3">
    <source>
        <dbReference type="SAM" id="MobiDB-lite"/>
    </source>
</evidence>
<dbReference type="SMART" id="SM00454">
    <property type="entry name" value="SAM"/>
    <property type="match status" value="1"/>
</dbReference>
<dbReference type="SMART" id="SM00322">
    <property type="entry name" value="KH"/>
    <property type="match status" value="4"/>
</dbReference>
<dbReference type="Pfam" id="PF24563">
    <property type="entry name" value="KH_Mug60-KHD4"/>
    <property type="match status" value="1"/>
</dbReference>
<evidence type="ECO:0000313" key="6">
    <source>
        <dbReference type="Proteomes" id="UP000070544"/>
    </source>
</evidence>
<sequence length="1374" mass="149908">MLSSPTNGNTRTPTRSQYAPREPPNSGTLSATPTNANLEELFPEYPDVDSGDHLQVKGKPTIKTNMAPSPQFHVSSPQRSGLTTPRRLTAPQLAAYTGEDEVSAWGPGQVIIHGPGAVSPSGQSSWAAPGVPPAAAPAAWSSPTVGHFPSNPGQQDGFPPASSFFSAEIFDGLNARTTFQQQPGHSLPPSDMSQLNVPSGPTPSPSSTEALARPYPQAFANTAAPGYPVPGYPYAYPAYPSFPVAYTGSYYPAAMVPATAGSGPVSSHPPPNVQQRELTFAARPPPLPRTIAISCDRYILCGDAGKSTQGSSGAPQLSGGAVPVRPVIRRTLAEVASRLHVRISYKRASVVATPAATGQNMGAAGVSPEPQEEGCEVEIAGSTEAVEVARVDVMRCLDEAMGLHTAYLNLEPGNPNMFHNILADRRRRLLHAIMRRTATNVYFPSPFVVQSAEPNGREASIVITGRRGSVEEAKRLLEEVVNSKCPTVMQHTITFPSHKLEWMLANRRDLISKIMWDNGTFILFPVTSSNPTEGQTNQQQQQQQRIQNRIVTIYGDDRVFIERTVRMLTLVSCECYIASIDLTQPINNLVYDATPYFGNQFDPHQSHPPQPRKMELDWESRLTEIANSTRAVVYLAEQGQTVEILGVEATCKSAYGMLSETEELKPFVQRASFRIGLPAEHRDFIRGKKDGKLTRVIKGSGCNVRVEDDRNMRTISVVVEHHDMQAVTEGVSLIEEELPAELAFNLPERFHKQAIGFGGRRIQTIMRRREAYVKFASAEEVARTGGFDVGEVGDNVIVRTPARNTRNMELVRRDVEATVGYVDPTGAVSPAMHSFVSVVIRVPRRHHRRILARPTIFSYKPGEEPADILAEIEQKTGTKIKFPERELGTDEVSIEGPQHGVEVAANVLASLVPIAISVPLAAASTQLLRGAEFQSIVETVAKEMVEIKVFFAAEGGSRERRLSSELDNSAGSSGGASPQLDGQPPPASQARAVGYRPETSDGINEVLIEGEPQRLENVMKTFLTPWFADRGIALPQRQTSFGFTQFDYRILESVVLRDQRDGPRFMPHAMQNAPGEYQQNFNRGQRPLSEYQNGDFDQRGGQTNQSHARRTSEPPPNYFGPEYGMYQPQYGGHSQQLFGYGPRGRYYDASGKPPPAEARRGGGSFQGFNSQIGRSISSPGMLSGYGPGSQFQQGGRSRVRPQGPFQSQIEGGGQHQQNYPGKSQTQPAQRRISSEQTTVSHALDGAPKSSPRPPSLEEKGQEPYEEAKNTSGSSDDEVPAAPNGDVHVYNVLKKASLTKYHRKFAEQEVDYNTFLTLTDKDLQELGITTFGARRRILGTVQDALAGQYLDRSSSGSNTRAQSESGSAEPPNQDH</sequence>
<comment type="similarity">
    <text evidence="1">Belongs to the BicC family.</text>
</comment>
<organism evidence="5 6">
    <name type="scientific">Gonapodya prolifera (strain JEL478)</name>
    <name type="common">Monoblepharis prolifera</name>
    <dbReference type="NCBI Taxonomy" id="1344416"/>
    <lineage>
        <taxon>Eukaryota</taxon>
        <taxon>Fungi</taxon>
        <taxon>Fungi incertae sedis</taxon>
        <taxon>Chytridiomycota</taxon>
        <taxon>Chytridiomycota incertae sedis</taxon>
        <taxon>Monoblepharidomycetes</taxon>
        <taxon>Monoblepharidales</taxon>
        <taxon>Gonapodyaceae</taxon>
        <taxon>Gonapodya</taxon>
    </lineage>
</organism>
<dbReference type="OrthoDB" id="271862at2759"/>
<accession>A0A139AJK6</accession>
<dbReference type="STRING" id="1344416.A0A139AJK6"/>
<dbReference type="Gene3D" id="1.10.150.50">
    <property type="entry name" value="Transcription Factor, Ets-1"/>
    <property type="match status" value="1"/>
</dbReference>
<feature type="domain" description="SAM" evidence="4">
    <location>
        <begin position="1288"/>
        <end position="1346"/>
    </location>
</feature>
<dbReference type="GO" id="GO:0003723">
    <property type="term" value="F:RNA binding"/>
    <property type="evidence" value="ECO:0007669"/>
    <property type="project" value="InterPro"/>
</dbReference>
<feature type="region of interest" description="Disordered" evidence="3">
    <location>
        <begin position="961"/>
        <end position="997"/>
    </location>
</feature>
<dbReference type="CDD" id="cd00105">
    <property type="entry name" value="KH-I"/>
    <property type="match status" value="1"/>
</dbReference>
<feature type="region of interest" description="Disordered" evidence="3">
    <location>
        <begin position="1348"/>
        <end position="1374"/>
    </location>
</feature>
<feature type="region of interest" description="Disordered" evidence="3">
    <location>
        <begin position="1086"/>
        <end position="1285"/>
    </location>
</feature>
<proteinExistence type="inferred from homology"/>
<feature type="region of interest" description="Disordered" evidence="3">
    <location>
        <begin position="1"/>
        <end position="36"/>
    </location>
</feature>
<dbReference type="InterPro" id="IPR001660">
    <property type="entry name" value="SAM"/>
</dbReference>
<feature type="region of interest" description="Disordered" evidence="3">
    <location>
        <begin position="179"/>
        <end position="210"/>
    </location>
</feature>
<feature type="compositionally biased region" description="Polar residues" evidence="3">
    <location>
        <begin position="64"/>
        <end position="83"/>
    </location>
</feature>
<feature type="compositionally biased region" description="Basic and acidic residues" evidence="3">
    <location>
        <begin position="1255"/>
        <end position="1268"/>
    </location>
</feature>
<feature type="compositionally biased region" description="Polar residues" evidence="3">
    <location>
        <begin position="1204"/>
        <end position="1228"/>
    </location>
</feature>
<feature type="compositionally biased region" description="Polar residues" evidence="3">
    <location>
        <begin position="25"/>
        <end position="36"/>
    </location>
</feature>
<evidence type="ECO:0000259" key="4">
    <source>
        <dbReference type="PROSITE" id="PS50105"/>
    </source>
</evidence>
<dbReference type="InterPro" id="IPR013761">
    <property type="entry name" value="SAM/pointed_sf"/>
</dbReference>
<dbReference type="PANTHER" id="PTHR10627">
    <property type="entry name" value="SCP160"/>
    <property type="match status" value="1"/>
</dbReference>
<evidence type="ECO:0000256" key="1">
    <source>
        <dbReference type="ARBA" id="ARBA00007662"/>
    </source>
</evidence>
<feature type="compositionally biased region" description="Polar residues" evidence="3">
    <location>
        <begin position="1166"/>
        <end position="1180"/>
    </location>
</feature>
<dbReference type="EMBL" id="KQ965749">
    <property type="protein sequence ID" value="KXS16939.1"/>
    <property type="molecule type" value="Genomic_DNA"/>
</dbReference>
<dbReference type="Pfam" id="PF00013">
    <property type="entry name" value="KH_1"/>
    <property type="match status" value="1"/>
</dbReference>
<dbReference type="Proteomes" id="UP000070544">
    <property type="component" value="Unassembled WGS sequence"/>
</dbReference>
<dbReference type="PANTHER" id="PTHR10627:SF69">
    <property type="entry name" value="PROTEIN BICAUDAL C"/>
    <property type="match status" value="1"/>
</dbReference>
<dbReference type="InterPro" id="IPR004087">
    <property type="entry name" value="KH_dom"/>
</dbReference>
<reference evidence="5 6" key="1">
    <citation type="journal article" date="2015" name="Genome Biol. Evol.">
        <title>Phylogenomic analyses indicate that early fungi evolved digesting cell walls of algal ancestors of land plants.</title>
        <authorList>
            <person name="Chang Y."/>
            <person name="Wang S."/>
            <person name="Sekimoto S."/>
            <person name="Aerts A.L."/>
            <person name="Choi C."/>
            <person name="Clum A."/>
            <person name="LaButti K.M."/>
            <person name="Lindquist E.A."/>
            <person name="Yee Ngan C."/>
            <person name="Ohm R.A."/>
            <person name="Salamov A.A."/>
            <person name="Grigoriev I.V."/>
            <person name="Spatafora J.W."/>
            <person name="Berbee M.L."/>
        </authorList>
    </citation>
    <scope>NUCLEOTIDE SEQUENCE [LARGE SCALE GENOMIC DNA]</scope>
    <source>
        <strain evidence="5 6">JEL478</strain>
    </source>
</reference>
<keyword evidence="2" id="KW-0677">Repeat</keyword>
<keyword evidence="6" id="KW-1185">Reference proteome</keyword>
<dbReference type="SUPFAM" id="SSF47769">
    <property type="entry name" value="SAM/Pointed domain"/>
    <property type="match status" value="1"/>
</dbReference>
<protein>
    <recommendedName>
        <fullName evidence="4">SAM domain-containing protein</fullName>
    </recommendedName>
</protein>
<dbReference type="SUPFAM" id="SSF54791">
    <property type="entry name" value="Eukaryotic type KH-domain (KH-domain type I)"/>
    <property type="match status" value="3"/>
</dbReference>
<dbReference type="InterPro" id="IPR056553">
    <property type="entry name" value="KH_Mug60-KHD4"/>
</dbReference>
<name>A0A139AJK6_GONPJ</name>
<dbReference type="GO" id="GO:0005737">
    <property type="term" value="C:cytoplasm"/>
    <property type="evidence" value="ECO:0007669"/>
    <property type="project" value="TreeGrafter"/>
</dbReference>
<gene>
    <name evidence="5" type="ORF">M427DRAFT_133734</name>
</gene>
<dbReference type="Pfam" id="PF00536">
    <property type="entry name" value="SAM_1"/>
    <property type="match status" value="1"/>
</dbReference>